<protein>
    <submittedName>
        <fullName evidence="9">Ubiquinol-cytochrome c reductase iron-sulfur subunit</fullName>
    </submittedName>
</protein>
<dbReference type="Gene3D" id="2.102.10.10">
    <property type="entry name" value="Rieske [2Fe-2S] iron-sulphur domain"/>
    <property type="match status" value="1"/>
</dbReference>
<dbReference type="GO" id="GO:0046872">
    <property type="term" value="F:metal ion binding"/>
    <property type="evidence" value="ECO:0007669"/>
    <property type="project" value="UniProtKB-KW"/>
</dbReference>
<evidence type="ECO:0000259" key="8">
    <source>
        <dbReference type="PROSITE" id="PS51296"/>
    </source>
</evidence>
<comment type="cofactor">
    <cofactor evidence="6">
        <name>[2Fe-2S] cluster</name>
        <dbReference type="ChEBI" id="CHEBI:190135"/>
    </cofactor>
</comment>
<evidence type="ECO:0000256" key="2">
    <source>
        <dbReference type="ARBA" id="ARBA00022723"/>
    </source>
</evidence>
<dbReference type="PANTHER" id="PTHR10134">
    <property type="entry name" value="CYTOCHROME B-C1 COMPLEX SUBUNIT RIESKE, MITOCHONDRIAL"/>
    <property type="match status" value="1"/>
</dbReference>
<evidence type="ECO:0000256" key="6">
    <source>
        <dbReference type="ARBA" id="ARBA00034078"/>
    </source>
</evidence>
<name>A0A3M9NNI7_9BACT</name>
<dbReference type="CDD" id="cd03467">
    <property type="entry name" value="Rieske"/>
    <property type="match status" value="1"/>
</dbReference>
<dbReference type="PROSITE" id="PS51296">
    <property type="entry name" value="RIESKE"/>
    <property type="match status" value="1"/>
</dbReference>
<keyword evidence="4" id="KW-0411">Iron-sulfur</keyword>
<dbReference type="InterPro" id="IPR036922">
    <property type="entry name" value="Rieske_2Fe-2S_sf"/>
</dbReference>
<evidence type="ECO:0000313" key="9">
    <source>
        <dbReference type="EMBL" id="RNI38723.1"/>
    </source>
</evidence>
<dbReference type="InterPro" id="IPR006311">
    <property type="entry name" value="TAT_signal"/>
</dbReference>
<keyword evidence="1" id="KW-0001">2Fe-2S</keyword>
<dbReference type="RefSeq" id="WP_123119286.1">
    <property type="nucleotide sequence ID" value="NZ_RJJR01000002.1"/>
</dbReference>
<evidence type="ECO:0000256" key="5">
    <source>
        <dbReference type="ARBA" id="ARBA00023157"/>
    </source>
</evidence>
<keyword evidence="3" id="KW-0408">Iron</keyword>
<dbReference type="OrthoDB" id="9767869at2"/>
<accession>A0A3M9NNI7</accession>
<dbReference type="InterPro" id="IPR005805">
    <property type="entry name" value="Rieske_Fe-S_prot_C"/>
</dbReference>
<dbReference type="PROSITE" id="PS51318">
    <property type="entry name" value="TAT"/>
    <property type="match status" value="1"/>
</dbReference>
<evidence type="ECO:0000313" key="10">
    <source>
        <dbReference type="Proteomes" id="UP000267223"/>
    </source>
</evidence>
<keyword evidence="2" id="KW-0479">Metal-binding</keyword>
<evidence type="ECO:0000256" key="4">
    <source>
        <dbReference type="ARBA" id="ARBA00023014"/>
    </source>
</evidence>
<dbReference type="SUPFAM" id="SSF50022">
    <property type="entry name" value="ISP domain"/>
    <property type="match status" value="1"/>
</dbReference>
<dbReference type="Proteomes" id="UP000267223">
    <property type="component" value="Unassembled WGS sequence"/>
</dbReference>
<dbReference type="EMBL" id="RJJR01000002">
    <property type="protein sequence ID" value="RNI38723.1"/>
    <property type="molecule type" value="Genomic_DNA"/>
</dbReference>
<sequence>MNEQAQNEEISRRDFFLKISLGLAGISAIAAAVPVVSAIIAPLLKKKNQLWRTVGKVDDFQTGSTSLVTFINADPEPYAGVTAKSAAWLRKNDENNFIAFAANCTHLGCPVRWENEAHLFMCPCHGGVYYADGTVAGGPPPKPLNQYEVRVFNKEVQIKTAPVPITGSKA</sequence>
<evidence type="ECO:0000256" key="7">
    <source>
        <dbReference type="SAM" id="Phobius"/>
    </source>
</evidence>
<proteinExistence type="predicted"/>
<dbReference type="Pfam" id="PF00355">
    <property type="entry name" value="Rieske"/>
    <property type="match status" value="1"/>
</dbReference>
<evidence type="ECO:0000256" key="1">
    <source>
        <dbReference type="ARBA" id="ARBA00022714"/>
    </source>
</evidence>
<dbReference type="GO" id="GO:0016020">
    <property type="term" value="C:membrane"/>
    <property type="evidence" value="ECO:0007669"/>
    <property type="project" value="InterPro"/>
</dbReference>
<organism evidence="9 10">
    <name type="scientific">Hanamia caeni</name>
    <dbReference type="NCBI Taxonomy" id="2294116"/>
    <lineage>
        <taxon>Bacteria</taxon>
        <taxon>Pseudomonadati</taxon>
        <taxon>Bacteroidota</taxon>
        <taxon>Chitinophagia</taxon>
        <taxon>Chitinophagales</taxon>
        <taxon>Chitinophagaceae</taxon>
        <taxon>Hanamia</taxon>
    </lineage>
</organism>
<dbReference type="AlphaFoldDB" id="A0A3M9NNI7"/>
<keyword evidence="7" id="KW-0812">Transmembrane</keyword>
<gene>
    <name evidence="9" type="ORF">EFY79_03405</name>
</gene>
<comment type="caution">
    <text evidence="9">The sequence shown here is derived from an EMBL/GenBank/DDBJ whole genome shotgun (WGS) entry which is preliminary data.</text>
</comment>
<keyword evidence="7" id="KW-1133">Transmembrane helix</keyword>
<feature type="domain" description="Rieske" evidence="8">
    <location>
        <begin position="65"/>
        <end position="158"/>
    </location>
</feature>
<reference evidence="9 10" key="1">
    <citation type="submission" date="2018-11" db="EMBL/GenBank/DDBJ databases">
        <title>Draft genome sequence of Ferruginibacter sp. BO-59.</title>
        <authorList>
            <person name="Im W.T."/>
        </authorList>
    </citation>
    <scope>NUCLEOTIDE SEQUENCE [LARGE SCALE GENOMIC DNA]</scope>
    <source>
        <strain evidence="9 10">BO-59</strain>
    </source>
</reference>
<dbReference type="GO" id="GO:0051537">
    <property type="term" value="F:2 iron, 2 sulfur cluster binding"/>
    <property type="evidence" value="ECO:0007669"/>
    <property type="project" value="UniProtKB-KW"/>
</dbReference>
<evidence type="ECO:0000256" key="3">
    <source>
        <dbReference type="ARBA" id="ARBA00023004"/>
    </source>
</evidence>
<dbReference type="InterPro" id="IPR014349">
    <property type="entry name" value="Rieske_Fe-S_prot"/>
</dbReference>
<dbReference type="InterPro" id="IPR017941">
    <property type="entry name" value="Rieske_2Fe-2S"/>
</dbReference>
<keyword evidence="7" id="KW-0472">Membrane</keyword>
<keyword evidence="5" id="KW-1015">Disulfide bond</keyword>
<feature type="transmembrane region" description="Helical" evidence="7">
    <location>
        <begin position="20"/>
        <end position="44"/>
    </location>
</feature>
<keyword evidence="10" id="KW-1185">Reference proteome</keyword>
<dbReference type="PRINTS" id="PR00162">
    <property type="entry name" value="RIESKE"/>
</dbReference>